<dbReference type="CDD" id="cd14401">
    <property type="entry name" value="UBA_HERC1"/>
    <property type="match status" value="1"/>
</dbReference>
<dbReference type="InterPro" id="IPR015943">
    <property type="entry name" value="WD40/YVTN_repeat-like_dom_sf"/>
</dbReference>
<feature type="compositionally biased region" description="Basic and acidic residues" evidence="14">
    <location>
        <begin position="3892"/>
        <end position="3905"/>
    </location>
</feature>
<feature type="compositionally biased region" description="Basic and acidic residues" evidence="14">
    <location>
        <begin position="2387"/>
        <end position="2397"/>
    </location>
</feature>
<evidence type="ECO:0000256" key="13">
    <source>
        <dbReference type="PROSITE-ProRule" id="PRU00235"/>
    </source>
</evidence>
<feature type="compositionally biased region" description="Basic and acidic residues" evidence="14">
    <location>
        <begin position="2690"/>
        <end position="2705"/>
    </location>
</feature>
<feature type="domain" description="HECT" evidence="16">
    <location>
        <begin position="4696"/>
        <end position="5072"/>
    </location>
</feature>
<accession>A0A8K0EJF1</accession>
<feature type="compositionally biased region" description="Basic and acidic residues" evidence="14">
    <location>
        <begin position="670"/>
        <end position="681"/>
    </location>
</feature>
<keyword evidence="9" id="KW-0677">Repeat</keyword>
<keyword evidence="18" id="KW-1185">Reference proteome</keyword>
<keyword evidence="6" id="KW-0597">Phosphoprotein</keyword>
<dbReference type="PROSITE" id="PS50294">
    <property type="entry name" value="WD_REPEATS_REGION"/>
    <property type="match status" value="3"/>
</dbReference>
<evidence type="ECO:0000259" key="15">
    <source>
        <dbReference type="PROSITE" id="PS50188"/>
    </source>
</evidence>
<feature type="repeat" description="RCC1" evidence="13">
    <location>
        <begin position="4496"/>
        <end position="4547"/>
    </location>
</feature>
<evidence type="ECO:0000256" key="6">
    <source>
        <dbReference type="ARBA" id="ARBA00022553"/>
    </source>
</evidence>
<keyword evidence="10 11" id="KW-0833">Ubl conjugation pathway</keyword>
<feature type="compositionally biased region" description="Acidic residues" evidence="14">
    <location>
        <begin position="2632"/>
        <end position="2647"/>
    </location>
</feature>
<feature type="compositionally biased region" description="Pro residues" evidence="14">
    <location>
        <begin position="3523"/>
        <end position="3532"/>
    </location>
</feature>
<evidence type="ECO:0000256" key="11">
    <source>
        <dbReference type="PROSITE-ProRule" id="PRU00104"/>
    </source>
</evidence>
<dbReference type="SMART" id="SM00449">
    <property type="entry name" value="SPRY"/>
    <property type="match status" value="1"/>
</dbReference>
<feature type="region of interest" description="Disordered" evidence="14">
    <location>
        <begin position="3507"/>
        <end position="3533"/>
    </location>
</feature>
<dbReference type="InterPro" id="IPR013320">
    <property type="entry name" value="ConA-like_dom_sf"/>
</dbReference>
<feature type="region of interest" description="Disordered" evidence="14">
    <location>
        <begin position="2076"/>
        <end position="2166"/>
    </location>
</feature>
<evidence type="ECO:0000256" key="4">
    <source>
        <dbReference type="ARBA" id="ARBA00012485"/>
    </source>
</evidence>
<evidence type="ECO:0000256" key="3">
    <source>
        <dbReference type="ARBA" id="ARBA00004906"/>
    </source>
</evidence>
<feature type="region of interest" description="Disordered" evidence="14">
    <location>
        <begin position="2851"/>
        <end position="2922"/>
    </location>
</feature>
<dbReference type="InterPro" id="IPR035983">
    <property type="entry name" value="Hect_E3_ubiquitin_ligase"/>
</dbReference>
<dbReference type="SMART" id="SM00320">
    <property type="entry name" value="WD40"/>
    <property type="match status" value="6"/>
</dbReference>
<dbReference type="PROSITE" id="PS50237">
    <property type="entry name" value="HECT"/>
    <property type="match status" value="1"/>
</dbReference>
<dbReference type="InterPro" id="IPR000408">
    <property type="entry name" value="Reg_chr_condens"/>
</dbReference>
<feature type="compositionally biased region" description="Basic and acidic residues" evidence="14">
    <location>
        <begin position="2370"/>
        <end position="2380"/>
    </location>
</feature>
<feature type="repeat" description="RCC1" evidence="13">
    <location>
        <begin position="4392"/>
        <end position="4443"/>
    </location>
</feature>
<evidence type="ECO:0000313" key="17">
    <source>
        <dbReference type="EMBL" id="CAH1255597.1"/>
    </source>
</evidence>
<dbReference type="EMBL" id="OV696687">
    <property type="protein sequence ID" value="CAH1255597.1"/>
    <property type="molecule type" value="Genomic_DNA"/>
</dbReference>
<dbReference type="Gene3D" id="3.90.1750.10">
    <property type="entry name" value="Hect, E3 ligase catalytic domains"/>
    <property type="match status" value="1"/>
</dbReference>
<feature type="region of interest" description="Disordered" evidence="14">
    <location>
        <begin position="3440"/>
        <end position="3467"/>
    </location>
</feature>
<feature type="region of interest" description="Disordered" evidence="14">
    <location>
        <begin position="3884"/>
        <end position="3914"/>
    </location>
</feature>
<dbReference type="EC" id="2.3.2.26" evidence="4"/>
<dbReference type="PROSITE" id="PS50082">
    <property type="entry name" value="WD_REPEATS_2"/>
    <property type="match status" value="3"/>
</dbReference>
<dbReference type="Gene3D" id="2.60.120.920">
    <property type="match status" value="1"/>
</dbReference>
<dbReference type="PANTHER" id="PTHR22872">
    <property type="entry name" value="BTK-BINDING PROTEIN-RELATED"/>
    <property type="match status" value="1"/>
</dbReference>
<dbReference type="CDD" id="cd12881">
    <property type="entry name" value="SPRY_HERC1"/>
    <property type="match status" value="1"/>
</dbReference>
<comment type="catalytic activity">
    <reaction evidence="1">
        <text>S-ubiquitinyl-[E2 ubiquitin-conjugating enzyme]-L-cysteine + [acceptor protein]-L-lysine = [E2 ubiquitin-conjugating enzyme]-L-cysteine + N(6)-ubiquitinyl-[acceptor protein]-L-lysine.</text>
        <dbReference type="EC" id="2.3.2.26"/>
    </reaction>
</comment>
<dbReference type="InterPro" id="IPR036322">
    <property type="entry name" value="WD40_repeat_dom_sf"/>
</dbReference>
<dbReference type="CDD" id="cd00078">
    <property type="entry name" value="HECTc"/>
    <property type="match status" value="1"/>
</dbReference>
<feature type="region of interest" description="Disordered" evidence="14">
    <location>
        <begin position="2323"/>
        <end position="2407"/>
    </location>
</feature>
<dbReference type="InterPro" id="IPR009091">
    <property type="entry name" value="RCC1/BLIP-II"/>
</dbReference>
<dbReference type="PANTHER" id="PTHR22872:SF6">
    <property type="entry name" value="E3 UBIQUITIN-PROTEIN LIGASE HERC1-RELATED"/>
    <property type="match status" value="1"/>
</dbReference>
<feature type="region of interest" description="Disordered" evidence="14">
    <location>
        <begin position="764"/>
        <end position="788"/>
    </location>
</feature>
<keyword evidence="5" id="KW-0963">Cytoplasm</keyword>
<feature type="region of interest" description="Disordered" evidence="14">
    <location>
        <begin position="2927"/>
        <end position="2946"/>
    </location>
</feature>
<dbReference type="Pfam" id="PF00415">
    <property type="entry name" value="RCC1"/>
    <property type="match status" value="5"/>
</dbReference>
<evidence type="ECO:0000256" key="8">
    <source>
        <dbReference type="ARBA" id="ARBA00022679"/>
    </source>
</evidence>
<evidence type="ECO:0000256" key="1">
    <source>
        <dbReference type="ARBA" id="ARBA00000885"/>
    </source>
</evidence>
<feature type="repeat" description="RCC1" evidence="13">
    <location>
        <begin position="4339"/>
        <end position="4390"/>
    </location>
</feature>
<gene>
    <name evidence="17" type="primary">HERC1</name>
    <name evidence="17" type="ORF">BLAG_LOCUS14580</name>
</gene>
<dbReference type="Pfam" id="PF00632">
    <property type="entry name" value="HECT"/>
    <property type="match status" value="2"/>
</dbReference>
<reference evidence="17" key="1">
    <citation type="submission" date="2022-01" db="EMBL/GenBank/DDBJ databases">
        <authorList>
            <person name="Braso-Vives M."/>
        </authorList>
    </citation>
    <scope>NUCLEOTIDE SEQUENCE</scope>
</reference>
<dbReference type="OrthoDB" id="239701at2759"/>
<evidence type="ECO:0000259" key="16">
    <source>
        <dbReference type="PROSITE" id="PS50237"/>
    </source>
</evidence>
<feature type="region of interest" description="Disordered" evidence="14">
    <location>
        <begin position="2591"/>
        <end position="2810"/>
    </location>
</feature>
<feature type="compositionally biased region" description="Acidic residues" evidence="14">
    <location>
        <begin position="569"/>
        <end position="581"/>
    </location>
</feature>
<evidence type="ECO:0000313" key="18">
    <source>
        <dbReference type="Proteomes" id="UP000838412"/>
    </source>
</evidence>
<protein>
    <recommendedName>
        <fullName evidence="4">HECT-type E3 ubiquitin transferase</fullName>
        <ecNumber evidence="4">2.3.2.26</ecNumber>
    </recommendedName>
</protein>
<name>A0A8K0EJF1_BRALA</name>
<dbReference type="SMART" id="SM00119">
    <property type="entry name" value="HECTc"/>
    <property type="match status" value="1"/>
</dbReference>
<dbReference type="SUPFAM" id="SSF56204">
    <property type="entry name" value="Hect, E3 ligase catalytic domain"/>
    <property type="match status" value="2"/>
</dbReference>
<proteinExistence type="predicted"/>
<feature type="compositionally biased region" description="Basic and acidic residues" evidence="14">
    <location>
        <begin position="775"/>
        <end position="784"/>
    </location>
</feature>
<evidence type="ECO:0000256" key="7">
    <source>
        <dbReference type="ARBA" id="ARBA00022574"/>
    </source>
</evidence>
<feature type="region of interest" description="Disordered" evidence="14">
    <location>
        <begin position="729"/>
        <end position="752"/>
    </location>
</feature>
<dbReference type="InterPro" id="IPR035768">
    <property type="entry name" value="SPRY_HERC1"/>
</dbReference>
<comment type="subcellular location">
    <subcellularLocation>
        <location evidence="2">Cytoplasm</location>
    </subcellularLocation>
</comment>
<feature type="compositionally biased region" description="Basic and acidic residues" evidence="14">
    <location>
        <begin position="2129"/>
        <end position="2161"/>
    </location>
</feature>
<feature type="compositionally biased region" description="Low complexity" evidence="14">
    <location>
        <begin position="2757"/>
        <end position="2780"/>
    </location>
</feature>
<dbReference type="InterPro" id="IPR051625">
    <property type="entry name" value="Signaling_Regulatory_Domain"/>
</dbReference>
<feature type="repeat" description="WD" evidence="12">
    <location>
        <begin position="3595"/>
        <end position="3636"/>
    </location>
</feature>
<dbReference type="InterPro" id="IPR000569">
    <property type="entry name" value="HECT_dom"/>
</dbReference>
<feature type="compositionally biased region" description="Basic and acidic residues" evidence="14">
    <location>
        <begin position="645"/>
        <end position="656"/>
    </location>
</feature>
<dbReference type="Proteomes" id="UP000838412">
    <property type="component" value="Chromosome 2"/>
</dbReference>
<dbReference type="GO" id="GO:0005737">
    <property type="term" value="C:cytoplasm"/>
    <property type="evidence" value="ECO:0007669"/>
    <property type="project" value="UniProtKB-SubCell"/>
</dbReference>
<feature type="domain" description="B30.2/SPRY" evidence="15">
    <location>
        <begin position="1828"/>
        <end position="2011"/>
    </location>
</feature>
<dbReference type="FunFam" id="2.60.120.920:FF:000015">
    <property type="entry name" value="LOW QUALITY PROTEIN: probable E3 ubiquitin-protein ligase HERC1"/>
    <property type="match status" value="1"/>
</dbReference>
<feature type="compositionally biased region" description="Basic and acidic residues" evidence="14">
    <location>
        <begin position="2913"/>
        <end position="2922"/>
    </location>
</feature>
<organism evidence="17 18">
    <name type="scientific">Branchiostoma lanceolatum</name>
    <name type="common">Common lancelet</name>
    <name type="synonym">Amphioxus lanceolatum</name>
    <dbReference type="NCBI Taxonomy" id="7740"/>
    <lineage>
        <taxon>Eukaryota</taxon>
        <taxon>Metazoa</taxon>
        <taxon>Chordata</taxon>
        <taxon>Cephalochordata</taxon>
        <taxon>Leptocardii</taxon>
        <taxon>Amphioxiformes</taxon>
        <taxon>Branchiostomatidae</taxon>
        <taxon>Branchiostoma</taxon>
    </lineage>
</organism>
<feature type="active site" description="Glycyl thioester intermediate" evidence="11">
    <location>
        <position position="5035"/>
    </location>
</feature>
<dbReference type="InterPro" id="IPR043136">
    <property type="entry name" value="B30.2/SPRY_sf"/>
</dbReference>
<feature type="compositionally biased region" description="Basic and acidic residues" evidence="14">
    <location>
        <begin position="556"/>
        <end position="568"/>
    </location>
</feature>
<feature type="compositionally biased region" description="Low complexity" evidence="14">
    <location>
        <begin position="2665"/>
        <end position="2676"/>
    </location>
</feature>
<dbReference type="Gene3D" id="3.30.2160.10">
    <property type="entry name" value="Hect, E3 ligase catalytic domain"/>
    <property type="match status" value="1"/>
</dbReference>
<dbReference type="Gene3D" id="2.130.10.30">
    <property type="entry name" value="Regulator of chromosome condensation 1/beta-lactamase-inhibitor protein II"/>
    <property type="match status" value="1"/>
</dbReference>
<evidence type="ECO:0000256" key="10">
    <source>
        <dbReference type="ARBA" id="ARBA00022786"/>
    </source>
</evidence>
<feature type="compositionally biased region" description="Basic and acidic residues" evidence="14">
    <location>
        <begin position="2867"/>
        <end position="2902"/>
    </location>
</feature>
<feature type="repeat" description="WD" evidence="12">
    <location>
        <begin position="3794"/>
        <end position="3825"/>
    </location>
</feature>
<dbReference type="InterPro" id="IPR001870">
    <property type="entry name" value="B30.2/SPRY"/>
</dbReference>
<feature type="compositionally biased region" description="Basic and acidic residues" evidence="14">
    <location>
        <begin position="620"/>
        <end position="631"/>
    </location>
</feature>
<dbReference type="Gene3D" id="3.30.2410.10">
    <property type="entry name" value="Hect, E3 ligase catalytic domain"/>
    <property type="match status" value="1"/>
</dbReference>
<dbReference type="SUPFAM" id="SSF50985">
    <property type="entry name" value="RCC1/BLIP-II"/>
    <property type="match status" value="1"/>
</dbReference>
<dbReference type="SUPFAM" id="SSF50978">
    <property type="entry name" value="WD40 repeat-like"/>
    <property type="match status" value="1"/>
</dbReference>
<keyword evidence="8" id="KW-0808">Transferase</keyword>
<evidence type="ECO:0000256" key="12">
    <source>
        <dbReference type="PROSITE-ProRule" id="PRU00221"/>
    </source>
</evidence>
<dbReference type="Pfam" id="PF00400">
    <property type="entry name" value="WD40"/>
    <property type="match status" value="3"/>
</dbReference>
<comment type="pathway">
    <text evidence="3">Protein modification; protein ubiquitination.</text>
</comment>
<dbReference type="PROSITE" id="PS50012">
    <property type="entry name" value="RCC1_3"/>
    <property type="match status" value="5"/>
</dbReference>
<dbReference type="SUPFAM" id="SSF49899">
    <property type="entry name" value="Concanavalin A-like lectins/glucanases"/>
    <property type="match status" value="1"/>
</dbReference>
<dbReference type="PROSITE" id="PS00678">
    <property type="entry name" value="WD_REPEATS_1"/>
    <property type="match status" value="1"/>
</dbReference>
<feature type="compositionally biased region" description="Pro residues" evidence="14">
    <location>
        <begin position="2792"/>
        <end position="2808"/>
    </location>
</feature>
<feature type="compositionally biased region" description="Basic and acidic residues" evidence="14">
    <location>
        <begin position="2350"/>
        <end position="2360"/>
    </location>
</feature>
<feature type="region of interest" description="Disordered" evidence="14">
    <location>
        <begin position="3256"/>
        <end position="3291"/>
    </location>
</feature>
<feature type="region of interest" description="Disordered" evidence="14">
    <location>
        <begin position="548"/>
        <end position="684"/>
    </location>
</feature>
<sequence length="5085" mass="554275">MDLQSGYWGTRHNLVTLDLIPISGRPYKEQAFGELEKNSDKEVGSVSEYEDGTPPAHLHELLSSLQKHLLAHCHVNALDESSPTVSLLHKHLSLMLPHAGEVLSRSAQLLKDSAAQGQSAVRDRLGDVLYKSAAGSMLSQMIHSLLLLPVSIVRPVLAHLLALLPYLDSLNRLLPAAAVLEDQELEWPLHATPESIDPSAVPMAQPSKSWVWLVDLERAVGLLVGRCLGGMLVGMPPSTDEKETSGWISSPLFCSGLEMNAQDIVMILSVVSESVVSGGTEQNLGDLNLPSSLLMLVDMFYIDMVCSPFCSDDPGLMILSVVSESVVSGVMILGVVSESVVSGGTEQNLGDLNLPSLLQLVDMFYIDMVCSPFCSDDPGLMILGVVSESVVSGGTEQNLGDLNLPSLLQLVDMFYIDMVCPPFCSDDPGLMILGVVSESVVSGGTEQNLGDLNLPSPLLQLVDMSSLLSSTLWNSMQDFARSKDWDTSEVTDDPVLDTVSRLLLACLLKHGGLLQVASQPHKGSPGRGLLEVYRCVYKVRRKLLAKKPLSVPASPKDTDPPAKGVDKPADEEELEIDDRDEEEQRDRDEDGLEKSQGKDDDVQPTPEVDTPYPSLCLEKSQGKDDDVRPTPEVDTPYPSLCLEKSQGKDNDVRPTPEVDTLYPSLCLEKSQGKDDDVRPTPEADTPYPSLCQALIQRCVFLLLAVRPSWPSEEELLSLSPAKGLKTALKEAGRADNQPEVAHYESSGSEDETTMALAARLPEGLLSSGSSEDDDQRQGHPHGPDRSLTAVREALRRLKWRQHRVGLTATGDMTHGSQYMRLLHQLMDTVVGFACDEPLVQSAQDAEEDLRWGTDPCMVTMAMCHQQTRAEMRLESLNQILSLLSSSEEKTDQSQSPFQTRPSPAFNCTSLLDSVHLQFLAGCFGLGMLGPVMVGGHNTSQLHHYSDGIKAGSSATQQEIQAAVHKIYKYLVMTLSRSDSQESTYSNKGAQEKLLLSTIFALSVKYQPVDVSLAVCSGLLPLLSKLCGTSPALSHPHQLILGGTSQLSLVLQVASLRLLHILAVTTGTYADKLSGSVVSAMVDLLCSQMSALLETAGGQTVTGTKEEVEGETHMSALLETAGGQTVTGTKEEPEGEIHRSSLNVRYCLWCSQMSALLETAGGQTVTGTKEEPEGEVHRSSLNVRYCLRCSQMSALLETAGGQTVTGRKEEVEGEIHRRSVNVRYCLWCSQMSALLETAGGQTVTGMKLEVEGEIHRRSVNVRYCLRCSQISALLETAGGQTVTGMKEEVEGEVHRSSVNVRYCVRCSQMSALLEAAGGQTVTGTKEEVEGEVHRSSVNVRYCLRCSQMSALLEAAGGQTVTGTKEEVEGEVHRSSVNVRYCLRCSQMSALLETAGGQTVTRTKEEPEGEIHWGSVTRTKEEVEGLEECHKDEGRGGSQMSALLETAGGQTVTGMKEEVEGEVHRRSVNVRYCLRCSQMSALLETAGGQTVTRTKEEVEGEIHMSALLETAGGQTVTGMKEEVEGEVHRRSVNVRYCLRCSQMSALLEAAGGQTVTGTKEEVEGEVHRSSVNVRYCLRCSQMSALLEAAGGQTVTGMKEEVEGEVHRSSVNVRYCLRCSQMSALLETAGGQTVTGTKEEVEDKPKLSTRQMRLAETALGDFLVFLRRVASSRSVQLKMASRPWTNLLLTIAGSGQEESTSALPLVNNLRTRLLALHLLEAVLPACSPATDGQHIRQVCDQLFSLLSTSMWETPLAASRQALRLKEEEIDKKLLKHQNPDAGSPDACWEEENMAVQEANFDPERTVCCTVENGHTLVHGAGGRGYGLGSTGISSGCWQWKGEGLRTGVNRHLIRLLAVEGTCVCACVCVCFGVHGAGGRGYGLGSTGISSGCWQWKFLIIKENRGNEGTCVGVSKFPVQDFSHRTTADMWLYRAYSGNMYHNGEQSLALPSFTQGDYITVVLDMEARTVSFGKNGEEPRLAFEDVDSTELFPVVMFYSSNPGEKVKITDMQVRGAPRDLLPGDPTCAPAPAVTSEAAVQLIRTLHRQEGWTGHINNCIMDRLGNIKRLYEITLMQGTDTGTSRTVTKTRKSKSAEEVSTDDGTKDEALSTDQKEEEEKTEPQDEEEETPDDTTGKDEAEKEGESSSAEESERRSPTVEDIKGLLDENLQPATLETARQAPDMHLLERLCREVWPALVVIGGVDQGLRLGGRCVHKQSSRQATLLGMVKEGSASAKVQWDDADATVSDTPVTNLEPGDLVLFDAYKLQGLTADTLQDLLHLTGVGTDDSLVDRVFNRTRPVRQKTAEEQQQEQLEKSLDADIATAMQEDGSNGKEGPGPDQHVQTTSDSQPAVEKTDGDEKDATESAESTSEVSESKSESSESKSEEDDVKTEVAAEERATARSRSSTSSAGCLSLSQAELMALQLAYLQLGALKALGVIMGCGKYAEMLLVPKVSGGSQQSKPTEPSQEMRCGVIMGCAEMLLVPKVSGVIMGCGKYAEMLLVPKVAGGSQQPKPPEPSQEEELKETMRGVMRLMVNRAVIASPVKRNVSMTELERAHSMLLKLAVNAAAEEGSDIRAKIGRKLVMAFRKNRGQYESQEGDPIQGGTPLVCQGAEGGEGQERQASRAPLCSMEDIMSEADDSSGQEELLEEYQSRKRQQESSITPVNTKTSPAATSTSSVGTMTTASTAPLASREERLELPGVADERPNTNSSGSYPTAGRRPSLGRIMRGPTPHMQASVPPPLVIPPRPRRSQTPPYLSPRARSPPTSPTFGGPTPPLRSQLPPRPPSRMEAPVAPPRPRSPSPPPPPIAPQLLEMGFTMRHIQRAITATGSRGDADPRRVAVLATWMVEHPCEEEEDSAAGPEGAEAQEGRDAAREDTPPDRTDRSPEPEERQEPRQEPRPEPPQRTLSGRRSMMGERSRGMADIRSFMTNQSGERCRTGHVPVASSSPRMEDIRRFMSTIPSQSDERCRTQHVFLGRNEGREADDQEPGRERESIYDRLNLDEDMDIDEEVMEDMFGREITSEREMLGLWFPEDMDIDEEVLEFTSEREMLELWFPEEVMEDMFGREITSEREMWFPEYAREADEGDEPVLCELCGTTTAAYAREADQGDEPVLCELCGTTTSQFNRHMRTHHRGCGGSCGRQGYRSNGSYVDGWFGGTCGTGSPYYLLCGECRERYLAEGAQRDIVYADATSPDRSTSSVKLSPDLVGRVDGSYEDEMDFGDLEGSRFAVIESFEAIMGSLGLNDRRVVPDPVQFTDSDPLGAKSTVASMTEESSLSTELPRSSQNLGLPGPRRLTLGEQAAMLLDPHDRAVALRRTTSAAQILLARSMVMKALSLLSVSGSACSLAAGLEALGLADIRLLVRLMCLTAAGRAEFVMGTDDTGDHGNGTGTPSGMATSLTYLSAAIGSLAANSAGASRMLVQLCTQELMSAATGVNLSTIEDPRKRTSRRDQDPTSSDHKALSSPSFSVTQSLVSLLAGTRQGSSGQLFSTSDSYDEMNDMMKDLKEQDSSKAQETASTSGPPSPMHPPRLGPLHLANALAACCLSTRLSSQHRQWAAQQLLRSLAAQSQEGRCVPETAADLAGDLPKCATNKLEAHQNRVVSCVWNGRKNLLATSGCDGTVRVWNVSSRSQHILQQTCVFNKSEEDPSSADDLMGSQLSHVCWNANGRLLAATMENMVNIWSVAGGRGHLDLQPCWVTAITWPQNKGLLDGRGISGTDMLLIGRLDGSLALVEVLDSSTFNRVELEHCYRKEVPVCAIAWYDEHGKFAIGYSDGKVRMCVKDPYDQDAIKTIEAHETSISGLSWDPTGHLLATLAEDVCLKLWGCNCDTWTMVYIIPHASPVAAMDWCPLLGKGDEPQLMLATGCSDGSVHVWTLPQPGSTVSVPFTSPRRTEQQAETRENRADTPSTSHQETIADDALQGPVEEVLVLKGHQTSIQHLAFHAHGMALATGCSRGVVNLWSLQDGAITQTLMGQGTTQGLVWAGEQALVAAFNKSKDVSLMYYSQDWFSHHTSLAAARMALRSQGIVGLHQAPCMKALLRRLPRILQEQYSYEKAHVVCGDQLVHSTFLQNFAAMAIGLQLEKVLCTTPCPPHLRSSVEEGCRNVPEWTWLASFSSALKSAETLSRRSTFPSTFVVPDIETISKDEPMQPTDNVAWKLNMDEEIMAWATQKPEDWMLGGRCEAYMWGGGRHGQLAETGRSLLAPTITLSFSQAQQIICGQNCTFVIQANGTVQACGEGSYGRLGQGNSDDLHQLTIISALQGFVVTQLVTSCGSDGHSMALTESGEVFSWGDGDYGKLGHGNSDRQRRPRQIEALQGEEIIQMACGFKHSAVVSADGKLFTFGNGDYGRLGLGNTSNKKIPERVTALEGQMVGQVGCGLNHTLAVSADGNTVWSFGDGDYGKLGLGNSTAKSTPQRVDPLCGIGVKKVCCGTQFSVALTKDGRVFTFGQERLIGQPESRSRNHNRPQQVPALEAFFVEDVVVGAEHSLALTSTGEVWAWGSNGDGQLGIGDTNARREPCLVSALQDKNARQISAGRNHSGGWTAPPPPKRAPGVPAPLQLGQPSSIPPQFTSLKECSIDAIKARLRLLHHFSDLIYSSWRLLNLSPHQTMQVIPSRRQTNLGVYSIGVEGLVQGNLRPLLAPRVYTLPMVRAIGRTMVQGKNYGPQITVRRLATRGRKCKPIFHQIARQVVKLKPDELRLPSRAWKVKLVGEGADDAGGVFDDTITEMCQELETGVIDLFLPTPNSSVEVGCNRDRFVLNPSATSLEHLHQFKFLGVLFGVAIRTKKPLDLHLAPMVWKQLAGMPLTIDDVEDVDALFVQSLRSIRDIDKSGVTSETFHEVIPLDCFEGQSVDGRFVPIIPGGRSIPLTFHNRKEYVERALQYRLHEIDRQVSAVREGMAWIVPVTLLSLQTARHNIIPIVSAVREGMAWIVPVTLLSLQTARHLESMVCGMPDISVDILKKVVRYREIDDNHHLVQWFWQTLEQFSNDERILFMRFVSGRSRLPANIADISQRFQIMKVDRTGDGLPTAQTCFFQLRLPPYSSQEVMAERLRYAINNCRSIDMDNYMLSRNADVGAGSDDEY</sequence>
<feature type="compositionally biased region" description="Low complexity" evidence="14">
    <location>
        <begin position="3270"/>
        <end position="3291"/>
    </location>
</feature>
<feature type="repeat" description="RCC1" evidence="13">
    <location>
        <begin position="4444"/>
        <end position="4495"/>
    </location>
</feature>
<dbReference type="InterPro" id="IPR019775">
    <property type="entry name" value="WD40_repeat_CS"/>
</dbReference>
<evidence type="ECO:0000256" key="2">
    <source>
        <dbReference type="ARBA" id="ARBA00004496"/>
    </source>
</evidence>
<dbReference type="GO" id="GO:0061630">
    <property type="term" value="F:ubiquitin protein ligase activity"/>
    <property type="evidence" value="ECO:0007669"/>
    <property type="project" value="UniProtKB-EC"/>
</dbReference>
<feature type="compositionally biased region" description="Basic and acidic residues" evidence="14">
    <location>
        <begin position="2098"/>
        <end position="2118"/>
    </location>
</feature>
<dbReference type="FunFam" id="3.30.2410.10:FF:000006">
    <property type="entry name" value="probable E3 ubiquitin-protein ligase HERC1 isoform X2"/>
    <property type="match status" value="1"/>
</dbReference>
<feature type="compositionally biased region" description="Polar residues" evidence="14">
    <location>
        <begin position="2677"/>
        <end position="2687"/>
    </location>
</feature>
<dbReference type="PROSITE" id="PS50188">
    <property type="entry name" value="B302_SPRY"/>
    <property type="match status" value="1"/>
</dbReference>
<dbReference type="InterPro" id="IPR003877">
    <property type="entry name" value="SPRY_dom"/>
</dbReference>
<dbReference type="Gene3D" id="2.130.10.10">
    <property type="entry name" value="YVTN repeat-like/Quinoprotein amine dehydrogenase"/>
    <property type="match status" value="1"/>
</dbReference>
<evidence type="ECO:0000256" key="14">
    <source>
        <dbReference type="SAM" id="MobiDB-lite"/>
    </source>
</evidence>
<feature type="repeat" description="WD" evidence="12">
    <location>
        <begin position="3931"/>
        <end position="3972"/>
    </location>
</feature>
<dbReference type="Pfam" id="PF00622">
    <property type="entry name" value="SPRY"/>
    <property type="match status" value="1"/>
</dbReference>
<dbReference type="PROSITE" id="PS00626">
    <property type="entry name" value="RCC1_2"/>
    <property type="match status" value="2"/>
</dbReference>
<dbReference type="InterPro" id="IPR001680">
    <property type="entry name" value="WD40_rpt"/>
</dbReference>
<keyword evidence="7 12" id="KW-0853">WD repeat</keyword>
<evidence type="ECO:0000256" key="5">
    <source>
        <dbReference type="ARBA" id="ARBA00022490"/>
    </source>
</evidence>
<evidence type="ECO:0000256" key="9">
    <source>
        <dbReference type="ARBA" id="ARBA00022737"/>
    </source>
</evidence>
<dbReference type="PRINTS" id="PR00633">
    <property type="entry name" value="RCCNDNSATION"/>
</dbReference>
<feature type="compositionally biased region" description="Basic and acidic residues" evidence="14">
    <location>
        <begin position="3442"/>
        <end position="3462"/>
    </location>
</feature>
<feature type="repeat" description="RCC1" evidence="13">
    <location>
        <begin position="4287"/>
        <end position="4338"/>
    </location>
</feature>
<feature type="compositionally biased region" description="Basic and acidic residues" evidence="14">
    <location>
        <begin position="582"/>
        <end position="601"/>
    </location>
</feature>